<keyword evidence="1" id="KW-1133">Transmembrane helix</keyword>
<organism evidence="2">
    <name type="scientific">Alkalihalophilus sp. As8PL</name>
    <dbReference type="NCBI Taxonomy" id="3237103"/>
    <lineage>
        <taxon>Bacteria</taxon>
        <taxon>Bacillati</taxon>
        <taxon>Bacillota</taxon>
        <taxon>Bacilli</taxon>
        <taxon>Bacillales</taxon>
        <taxon>Bacillaceae</taxon>
        <taxon>Alkalihalophilus</taxon>
    </lineage>
</organism>
<keyword evidence="1" id="KW-0812">Transmembrane</keyword>
<dbReference type="EMBL" id="CP162551">
    <property type="protein sequence ID" value="XDI38344.1"/>
    <property type="molecule type" value="Genomic_DNA"/>
</dbReference>
<evidence type="ECO:0000256" key="1">
    <source>
        <dbReference type="SAM" id="Phobius"/>
    </source>
</evidence>
<keyword evidence="1" id="KW-0472">Membrane</keyword>
<sequence>MSQPVQPLKNAGLAAVLSALWCGLGQIYNGQIGKGLLFMFIQFINALLCFVIIGFITYPIMWIWGMVDAYKQAEELNQQQTIITQHQPEA</sequence>
<proteinExistence type="predicted"/>
<reference evidence="2" key="1">
    <citation type="submission" date="2024-07" db="EMBL/GenBank/DDBJ databases">
        <title>Identification and characteristics of an arsenic-resistant bacterial isolate, which belongs to a novel species.</title>
        <authorList>
            <person name="Juszczyk A."/>
            <person name="Kowalczyk A."/>
            <person name="Was K."/>
            <person name="Kosowicz W."/>
            <person name="Budzyn A."/>
            <person name="Latowski D."/>
        </authorList>
    </citation>
    <scope>NUCLEOTIDE SEQUENCE</scope>
    <source>
        <strain evidence="2">As8PL</strain>
    </source>
</reference>
<evidence type="ECO:0000313" key="2">
    <source>
        <dbReference type="EMBL" id="XDI38344.1"/>
    </source>
</evidence>
<evidence type="ECO:0008006" key="3">
    <source>
        <dbReference type="Google" id="ProtNLM"/>
    </source>
</evidence>
<dbReference type="RefSeq" id="WP_368505641.1">
    <property type="nucleotide sequence ID" value="NZ_CP162551.1"/>
</dbReference>
<protein>
    <recommendedName>
        <fullName evidence="3">TM2 domain-containing protein</fullName>
    </recommendedName>
</protein>
<name>A0AB39BX03_9BACI</name>
<feature type="transmembrane region" description="Helical" evidence="1">
    <location>
        <begin position="35"/>
        <end position="56"/>
    </location>
</feature>
<dbReference type="AlphaFoldDB" id="A0AB39BX03"/>
<accession>A0AB39BX03</accession>
<gene>
    <name evidence="2" type="ORF">AB3N04_08570</name>
</gene>